<evidence type="ECO:0000313" key="3">
    <source>
        <dbReference type="Proteomes" id="UP000037729"/>
    </source>
</evidence>
<feature type="compositionally biased region" description="Polar residues" evidence="1">
    <location>
        <begin position="39"/>
        <end position="54"/>
    </location>
</feature>
<gene>
    <name evidence="2" type="ORF">AMS69_01860</name>
</gene>
<dbReference type="AlphaFoldDB" id="A0A0N0U9V1"/>
<dbReference type="PATRIC" id="fig|1705562.3.peg.1316"/>
<sequence length="506" mass="54654">MRRRALLASVPGALAGLAGCSFGTLDSGETADVTPAPRPTQSATDANDSGTATPTDAEDPPRPDDPTTVIELVTGPRTYALSSPGLYTDDGARVGLWFDQTATDDHPATLRGWLQNGNEFENTFRIEWLPGVGQTHSRQPGSYSHEARLHFAPTDNNELADEVPSLGRTDEGYWRVDDVGPWMPDTHRLAPGEWVQLEYALVGEPGQFERPTGTYEFRGRDGPLSVSVWDTQSPGPETESRFTGRSLPPFPDDDRVQWFHEADKTTPAFVRPSTERAELDAQVGFVMVNNSHERLQCGHWDLYKLVDGEWFHIAPTVHTADCRLLSPGSQEQWGLRAFNGQAVGCSTGDCHCDGLTQAYLGGGEYAVVAGYGHARANSGALVELAGDRATVTPTDGVSTARDGDTVTVTTGRHGDGARSADATFSLTRTDSAGEQVLAEQVMASGRFATSDGGLRNALPFLTDDVSRVVVDTDERAVDGVLGYDSNSRRFQFRGQAYEATRGRADS</sequence>
<organism evidence="2 3">
    <name type="scientific">Haloarcula rubripromontorii</name>
    <dbReference type="NCBI Taxonomy" id="1705562"/>
    <lineage>
        <taxon>Archaea</taxon>
        <taxon>Methanobacteriati</taxon>
        <taxon>Methanobacteriota</taxon>
        <taxon>Stenosarchaea group</taxon>
        <taxon>Halobacteria</taxon>
        <taxon>Halobacteriales</taxon>
        <taxon>Haloarculaceae</taxon>
        <taxon>Haloarcula</taxon>
    </lineage>
</organism>
<comment type="caution">
    <text evidence="2">The sequence shown here is derived from an EMBL/GenBank/DDBJ whole genome shotgun (WGS) entry which is preliminary data.</text>
</comment>
<reference evidence="2 3" key="1">
    <citation type="submission" date="2015-08" db="EMBL/GenBank/DDBJ databases">
        <title>Genomes of Isolates from Cabo Rojo, PR.</title>
        <authorList>
            <person name="Sanchez-Nieves R.L."/>
            <person name="Montalvo-Rodriguez R."/>
        </authorList>
    </citation>
    <scope>NUCLEOTIDE SEQUENCE [LARGE SCALE GENOMIC DNA]</scope>
    <source>
        <strain evidence="2 3">SL3</strain>
    </source>
</reference>
<evidence type="ECO:0000256" key="1">
    <source>
        <dbReference type="SAM" id="MobiDB-lite"/>
    </source>
</evidence>
<keyword evidence="3" id="KW-1185">Reference proteome</keyword>
<accession>A0A0N0U9V1</accession>
<proteinExistence type="predicted"/>
<feature type="region of interest" description="Disordered" evidence="1">
    <location>
        <begin position="24"/>
        <end position="67"/>
    </location>
</feature>
<dbReference type="Proteomes" id="UP000037729">
    <property type="component" value="Unassembled WGS sequence"/>
</dbReference>
<dbReference type="RefSeq" id="WP_053966398.1">
    <property type="nucleotide sequence ID" value="NZ_LIUF01000001.1"/>
</dbReference>
<dbReference type="EMBL" id="LIUF01000001">
    <property type="protein sequence ID" value="KOX94626.1"/>
    <property type="molecule type" value="Genomic_DNA"/>
</dbReference>
<protein>
    <submittedName>
        <fullName evidence="2">Uncharacterized protein</fullName>
    </submittedName>
</protein>
<dbReference type="PROSITE" id="PS51257">
    <property type="entry name" value="PROKAR_LIPOPROTEIN"/>
    <property type="match status" value="1"/>
</dbReference>
<evidence type="ECO:0000313" key="2">
    <source>
        <dbReference type="EMBL" id="KOX94626.1"/>
    </source>
</evidence>
<name>A0A0N0U9V1_9EURY</name>
<dbReference type="OrthoDB" id="201863at2157"/>